<dbReference type="STRING" id="1297742.A176_000491"/>
<reference evidence="2 3" key="1">
    <citation type="journal article" date="2016" name="PLoS ONE">
        <title>Complete Genome Sequence and Comparative Genomics of a Novel Myxobacterium Myxococcus hansupus.</title>
        <authorList>
            <person name="Sharma G."/>
            <person name="Narwani T."/>
            <person name="Subramanian S."/>
        </authorList>
    </citation>
    <scope>NUCLEOTIDE SEQUENCE [LARGE SCALE GENOMIC DNA]</scope>
    <source>
        <strain evidence="3">mixupus</strain>
    </source>
</reference>
<protein>
    <submittedName>
        <fullName evidence="2">3-oxoacyl-[acyl-carrier protein] reductase</fullName>
    </submittedName>
</protein>
<dbReference type="InterPro" id="IPR002347">
    <property type="entry name" value="SDR_fam"/>
</dbReference>
<comment type="similarity">
    <text evidence="1">Belongs to the short-chain dehydrogenases/reductases (SDR) family.</text>
</comment>
<dbReference type="AlphaFoldDB" id="A0A0H4WLI3"/>
<gene>
    <name evidence="2" type="ORF">A176_000491</name>
</gene>
<dbReference type="GO" id="GO:0030497">
    <property type="term" value="P:fatty acid elongation"/>
    <property type="evidence" value="ECO:0007669"/>
    <property type="project" value="TreeGrafter"/>
</dbReference>
<dbReference type="Gene3D" id="3.40.50.720">
    <property type="entry name" value="NAD(P)-binding Rossmann-like Domain"/>
    <property type="match status" value="1"/>
</dbReference>
<dbReference type="GO" id="GO:0016616">
    <property type="term" value="F:oxidoreductase activity, acting on the CH-OH group of donors, NAD or NADP as acceptor"/>
    <property type="evidence" value="ECO:0007669"/>
    <property type="project" value="TreeGrafter"/>
</dbReference>
<keyword evidence="3" id="KW-1185">Reference proteome</keyword>
<dbReference type="SUPFAM" id="SSF51735">
    <property type="entry name" value="NAD(P)-binding Rossmann-fold domains"/>
    <property type="match status" value="1"/>
</dbReference>
<accession>A0A0H4WLI3</accession>
<name>A0A0H4WLI3_9BACT</name>
<dbReference type="PANTHER" id="PTHR42760:SF40">
    <property type="entry name" value="3-OXOACYL-[ACYL-CARRIER-PROTEIN] REDUCTASE, CHLOROPLASTIC"/>
    <property type="match status" value="1"/>
</dbReference>
<dbReference type="PANTHER" id="PTHR42760">
    <property type="entry name" value="SHORT-CHAIN DEHYDROGENASES/REDUCTASES FAMILY MEMBER"/>
    <property type="match status" value="1"/>
</dbReference>
<evidence type="ECO:0000256" key="1">
    <source>
        <dbReference type="ARBA" id="ARBA00006484"/>
    </source>
</evidence>
<dbReference type="PRINTS" id="PR00081">
    <property type="entry name" value="GDHRDH"/>
</dbReference>
<organism evidence="2 3">
    <name type="scientific">Pseudomyxococcus hansupus</name>
    <dbReference type="NCBI Taxonomy" id="1297742"/>
    <lineage>
        <taxon>Bacteria</taxon>
        <taxon>Pseudomonadati</taxon>
        <taxon>Myxococcota</taxon>
        <taxon>Myxococcia</taxon>
        <taxon>Myxococcales</taxon>
        <taxon>Cystobacterineae</taxon>
        <taxon>Myxococcaceae</taxon>
        <taxon>Pseudomyxococcus</taxon>
    </lineage>
</organism>
<dbReference type="CDD" id="cd05233">
    <property type="entry name" value="SDR_c"/>
    <property type="match status" value="1"/>
</dbReference>
<evidence type="ECO:0000313" key="3">
    <source>
        <dbReference type="Proteomes" id="UP000009026"/>
    </source>
</evidence>
<dbReference type="eggNOG" id="COG1028">
    <property type="taxonomic scope" value="Bacteria"/>
</dbReference>
<dbReference type="InterPro" id="IPR036291">
    <property type="entry name" value="NAD(P)-bd_dom_sf"/>
</dbReference>
<dbReference type="PATRIC" id="fig|1297742.4.peg.499"/>
<dbReference type="KEGG" id="mym:A176_000491"/>
<dbReference type="EMBL" id="CP012109">
    <property type="protein sequence ID" value="AKQ63579.1"/>
    <property type="molecule type" value="Genomic_DNA"/>
</dbReference>
<sequence length="231" mass="24453">MALVTGAGQPVANAIARRLARAGARLALVSSPEHTRESAALAKELGGTLLMGCEAADAQAVGAVVRRTATELERIDLLINADLSREPGPLNELPPEQWKALLERQLSGPAWFCKEVIRPMMRQRSGRIINLVDATSGGTRRVVAEGLTAMTRALANELSRQGISVNTLAVHFLEEEARHLSPEQRKRLDGELGPLGRLGSAEEVAEAALFLASSAANLTTGQRLSATGGPA</sequence>
<proteinExistence type="inferred from homology"/>
<evidence type="ECO:0000313" key="2">
    <source>
        <dbReference type="EMBL" id="AKQ63579.1"/>
    </source>
</evidence>
<dbReference type="Pfam" id="PF13561">
    <property type="entry name" value="adh_short_C2"/>
    <property type="match status" value="1"/>
</dbReference>
<dbReference type="Proteomes" id="UP000009026">
    <property type="component" value="Chromosome"/>
</dbReference>